<sequence length="115" mass="13303">KKEKHQEEDETLTDIAIPDPTPAVVVQEVQVIKKKKDDKKEELAMHIGYQTKPEEFIQTVLQVFDQGFEAIAGIPSMEYMVLQSIQTHEDCTIAIPNNLEDKFVDQREKLIQYMN</sequence>
<feature type="non-terminal residue" evidence="1">
    <location>
        <position position="115"/>
    </location>
</feature>
<reference evidence="1" key="1">
    <citation type="submission" date="2015-07" db="EMBL/GenBank/DDBJ databases">
        <title>Adaptation to a free-living lifestyle via gene acquisitions in the diplomonad Trepomonas sp. PC1.</title>
        <authorList>
            <person name="Xu F."/>
            <person name="Jerlstrom-Hultqvist J."/>
            <person name="Kolisko M."/>
            <person name="Simpson A.G.B."/>
            <person name="Roger A.J."/>
            <person name="Svard S.G."/>
            <person name="Andersson J.O."/>
        </authorList>
    </citation>
    <scope>NUCLEOTIDE SEQUENCE</scope>
    <source>
        <strain evidence="1">PC1</strain>
    </source>
</reference>
<dbReference type="AlphaFoldDB" id="A0A146K1Z0"/>
<evidence type="ECO:0000313" key="1">
    <source>
        <dbReference type="EMBL" id="JAP90922.1"/>
    </source>
</evidence>
<accession>A0A146K1Z0</accession>
<gene>
    <name evidence="1" type="ORF">TPC1_17625</name>
</gene>
<dbReference type="EMBL" id="GDID01005684">
    <property type="protein sequence ID" value="JAP90922.1"/>
    <property type="molecule type" value="Transcribed_RNA"/>
</dbReference>
<feature type="non-terminal residue" evidence="1">
    <location>
        <position position="1"/>
    </location>
</feature>
<proteinExistence type="predicted"/>
<name>A0A146K1Z0_9EUKA</name>
<protein>
    <submittedName>
        <fullName evidence="1">Dynein heavy chain</fullName>
    </submittedName>
</protein>
<organism evidence="1">
    <name type="scientific">Trepomonas sp. PC1</name>
    <dbReference type="NCBI Taxonomy" id="1076344"/>
    <lineage>
        <taxon>Eukaryota</taxon>
        <taxon>Metamonada</taxon>
        <taxon>Diplomonadida</taxon>
        <taxon>Hexamitidae</taxon>
        <taxon>Hexamitinae</taxon>
        <taxon>Trepomonas</taxon>
    </lineage>
</organism>